<dbReference type="InterPro" id="IPR013815">
    <property type="entry name" value="ATP_grasp_subdomain_1"/>
</dbReference>
<dbReference type="Gene3D" id="3.40.50.720">
    <property type="entry name" value="NAD(P)-binding Rossmann-like Domain"/>
    <property type="match status" value="1"/>
</dbReference>
<dbReference type="InterPro" id="IPR032875">
    <property type="entry name" value="Succ_CoA_lig_flav_dom"/>
</dbReference>
<evidence type="ECO:0000256" key="2">
    <source>
        <dbReference type="ARBA" id="ARBA00022741"/>
    </source>
</evidence>
<accession>A0A2D3WFM6</accession>
<dbReference type="PANTHER" id="PTHR43334:SF1">
    <property type="entry name" value="3-HYDROXYPROPIONATE--COA LIGASE [ADP-FORMING]"/>
    <property type="match status" value="1"/>
</dbReference>
<dbReference type="SUPFAM" id="SSF52210">
    <property type="entry name" value="Succinyl-CoA synthetase domains"/>
    <property type="match status" value="2"/>
</dbReference>
<dbReference type="Gene3D" id="3.30.1490.20">
    <property type="entry name" value="ATP-grasp fold, A domain"/>
    <property type="match status" value="1"/>
</dbReference>
<evidence type="ECO:0000313" key="6">
    <source>
        <dbReference type="Proteomes" id="UP000228859"/>
    </source>
</evidence>
<dbReference type="SUPFAM" id="SSF56059">
    <property type="entry name" value="Glutathione synthetase ATP-binding domain-like"/>
    <property type="match status" value="1"/>
</dbReference>
<sequence>MVESELYPLLSQSGFNVPPFRRFALSEPIQLDFYPVALKVESPKIIHKSDVGGVSISLSTPDAVEAARDQMIRRIGEHNIVLDSNDGFIATAMIQGEELFAGVVDDPIFGQIILFGKGGVLLELYRDVCYIDIHADETEILRAIRTTKISKLFEGFRGSKPMMRTIVEFIQNLQRFIKNNPTIRECDLNPVIFNPKGLHVVDARIAYHTENQNPVSDIRVRPNFFDNRTVAVIGASNDPNKVGYAIAHNALSFKGKLYLVNARGGTLEGHTLYSSLDDIDETIDTAVITIPSSHVIETIEALIPKGAKNIIIVSAGFKEVGDTRSEERLKELAEEYNLNIIGPNCLGYYESTRSLNLTFGSPTIKKGPLALIAQSGAVLSSLMDKATQEGIGFSHILSAGNMADMGFADIITMLSADPQCEAISLYAEGIQEGKAFLESLRSCTKPIRVYKAGKSPQARKAAFSHTGNLSGDYPMFRGLLESVGVKMVDSIEALLYAQNFENIAVITNAGGPGTIITDVIIERGSKLYTLREEDLNALDALLPSNWSRNNPIDIIGDARSERFEAALRCVDAMEGVDLIYLLITPQMMTDTLNIVRLLDQPWSKPIFPILLGGAMMSEALLFLRSHAKPCFTTLHEAGAFL</sequence>
<dbReference type="GO" id="GO:0005524">
    <property type="term" value="F:ATP binding"/>
    <property type="evidence" value="ECO:0007669"/>
    <property type="project" value="UniProtKB-KW"/>
</dbReference>
<dbReference type="AlphaFoldDB" id="A0A2D3WFM6"/>
<reference evidence="5 6" key="1">
    <citation type="journal article" date="2017" name="Front. Microbiol.">
        <title>Comparative Genomic Analysis of the Class Epsilonproteobacteria and Proposed Reclassification to Epsilonbacteraeota (phyl. nov.).</title>
        <authorList>
            <person name="Waite D.W."/>
            <person name="Vanwonterghem I."/>
            <person name="Rinke C."/>
            <person name="Parks D.H."/>
            <person name="Zhang Y."/>
            <person name="Takai K."/>
            <person name="Sievert S.M."/>
            <person name="Simon J."/>
            <person name="Campbell B.J."/>
            <person name="Hanson T.E."/>
            <person name="Woyke T."/>
            <person name="Klotz M.G."/>
            <person name="Hugenholtz P."/>
        </authorList>
    </citation>
    <scope>NUCLEOTIDE SEQUENCE [LARGE SCALE GENOMIC DNA]</scope>
    <source>
        <strain evidence="5">UBA12443</strain>
    </source>
</reference>
<dbReference type="Pfam" id="PF13549">
    <property type="entry name" value="ATP-grasp_5"/>
    <property type="match status" value="1"/>
</dbReference>
<keyword evidence="2" id="KW-0547">Nucleotide-binding</keyword>
<evidence type="ECO:0000259" key="4">
    <source>
        <dbReference type="SMART" id="SM00881"/>
    </source>
</evidence>
<dbReference type="Gene3D" id="3.30.470.20">
    <property type="entry name" value="ATP-grasp fold, B domain"/>
    <property type="match status" value="1"/>
</dbReference>
<dbReference type="RefSeq" id="WP_294893641.1">
    <property type="nucleotide sequence ID" value="NZ_DLUI01000030.1"/>
</dbReference>
<dbReference type="Pfam" id="PF13380">
    <property type="entry name" value="CoA_binding_2"/>
    <property type="match status" value="1"/>
</dbReference>
<dbReference type="SUPFAM" id="SSF51735">
    <property type="entry name" value="NAD(P)-binding Rossmann-fold domains"/>
    <property type="match status" value="1"/>
</dbReference>
<proteinExistence type="predicted"/>
<comment type="caution">
    <text evidence="5">The sequence shown here is derived from an EMBL/GenBank/DDBJ whole genome shotgun (WGS) entry which is preliminary data.</text>
</comment>
<protein>
    <recommendedName>
        <fullName evidence="4">CoA-binding domain-containing protein</fullName>
    </recommendedName>
</protein>
<evidence type="ECO:0000256" key="1">
    <source>
        <dbReference type="ARBA" id="ARBA00022598"/>
    </source>
</evidence>
<feature type="domain" description="CoA-binding" evidence="4">
    <location>
        <begin position="224"/>
        <end position="317"/>
    </location>
</feature>
<evidence type="ECO:0000256" key="3">
    <source>
        <dbReference type="ARBA" id="ARBA00022840"/>
    </source>
</evidence>
<evidence type="ECO:0000313" key="5">
    <source>
        <dbReference type="EMBL" id="DAB39218.1"/>
    </source>
</evidence>
<dbReference type="PANTHER" id="PTHR43334">
    <property type="entry name" value="ACETATE--COA LIGASE [ADP-FORMING]"/>
    <property type="match status" value="1"/>
</dbReference>
<organism evidence="5 6">
    <name type="scientific">Sulfuricurvum kujiense</name>
    <dbReference type="NCBI Taxonomy" id="148813"/>
    <lineage>
        <taxon>Bacteria</taxon>
        <taxon>Pseudomonadati</taxon>
        <taxon>Campylobacterota</taxon>
        <taxon>Epsilonproteobacteria</taxon>
        <taxon>Campylobacterales</taxon>
        <taxon>Sulfurimonadaceae</taxon>
        <taxon>Sulfuricurvum</taxon>
    </lineage>
</organism>
<dbReference type="InterPro" id="IPR036291">
    <property type="entry name" value="NAD(P)-bd_dom_sf"/>
</dbReference>
<gene>
    <name evidence="5" type="ORF">CFH83_01860</name>
</gene>
<dbReference type="InterPro" id="IPR003781">
    <property type="entry name" value="CoA-bd"/>
</dbReference>
<dbReference type="GO" id="GO:0016874">
    <property type="term" value="F:ligase activity"/>
    <property type="evidence" value="ECO:0007669"/>
    <property type="project" value="UniProtKB-KW"/>
</dbReference>
<dbReference type="InterPro" id="IPR016102">
    <property type="entry name" value="Succinyl-CoA_synth-like"/>
</dbReference>
<dbReference type="InterPro" id="IPR051538">
    <property type="entry name" value="Acyl-CoA_Synth/Transferase"/>
</dbReference>
<dbReference type="Proteomes" id="UP000228859">
    <property type="component" value="Unassembled WGS sequence"/>
</dbReference>
<keyword evidence="1" id="KW-0436">Ligase</keyword>
<dbReference type="EMBL" id="DLUI01000030">
    <property type="protein sequence ID" value="DAB39218.1"/>
    <property type="molecule type" value="Genomic_DNA"/>
</dbReference>
<dbReference type="Pfam" id="PF13607">
    <property type="entry name" value="Succ_CoA_lig"/>
    <property type="match status" value="1"/>
</dbReference>
<name>A0A2D3WFM6_9BACT</name>
<dbReference type="SMART" id="SM00881">
    <property type="entry name" value="CoA_binding"/>
    <property type="match status" value="1"/>
</dbReference>
<dbReference type="Gene3D" id="3.40.50.261">
    <property type="entry name" value="Succinyl-CoA synthetase domains"/>
    <property type="match status" value="2"/>
</dbReference>
<keyword evidence="3" id="KW-0067">ATP-binding</keyword>